<dbReference type="Pfam" id="PF13920">
    <property type="entry name" value="zf-C3HC4_3"/>
    <property type="match status" value="1"/>
</dbReference>
<feature type="region of interest" description="Disordered" evidence="2">
    <location>
        <begin position="147"/>
        <end position="180"/>
    </location>
</feature>
<proteinExistence type="predicted"/>
<evidence type="ECO:0000259" key="3">
    <source>
        <dbReference type="PROSITE" id="PS50003"/>
    </source>
</evidence>
<keyword evidence="1" id="KW-0862">Zinc</keyword>
<dbReference type="InterPro" id="IPR051728">
    <property type="entry name" value="RING-FYVE_E3_ubiquitin-ligase"/>
</dbReference>
<dbReference type="InterPro" id="IPR001841">
    <property type="entry name" value="Znf_RING"/>
</dbReference>
<protein>
    <recommendedName>
        <fullName evidence="7">RING-type domain-containing protein</fullName>
    </recommendedName>
</protein>
<dbReference type="SUPFAM" id="SSF50729">
    <property type="entry name" value="PH domain-like"/>
    <property type="match status" value="1"/>
</dbReference>
<feature type="compositionally biased region" description="Basic and acidic residues" evidence="2">
    <location>
        <begin position="150"/>
        <end position="180"/>
    </location>
</feature>
<dbReference type="PROSITE" id="PS50089">
    <property type="entry name" value="ZF_RING_2"/>
    <property type="match status" value="1"/>
</dbReference>
<dbReference type="InterPro" id="IPR013083">
    <property type="entry name" value="Znf_RING/FYVE/PHD"/>
</dbReference>
<feature type="region of interest" description="Disordered" evidence="2">
    <location>
        <begin position="1"/>
        <end position="25"/>
    </location>
</feature>
<organism evidence="5 6">
    <name type="scientific">Aureococcus anophagefferens</name>
    <name type="common">Harmful bloom alga</name>
    <dbReference type="NCBI Taxonomy" id="44056"/>
    <lineage>
        <taxon>Eukaryota</taxon>
        <taxon>Sar</taxon>
        <taxon>Stramenopiles</taxon>
        <taxon>Ochrophyta</taxon>
        <taxon>Pelagophyceae</taxon>
        <taxon>Pelagomonadales</taxon>
        <taxon>Pelagomonadaceae</taxon>
        <taxon>Aureococcus</taxon>
    </lineage>
</organism>
<dbReference type="PANTHER" id="PTHR14879:SF5">
    <property type="entry name" value="RING-TYPE DOMAIN-CONTAINING PROTEIN"/>
    <property type="match status" value="1"/>
</dbReference>
<comment type="caution">
    <text evidence="5">The sequence shown here is derived from an EMBL/GenBank/DDBJ whole genome shotgun (WGS) entry which is preliminary data.</text>
</comment>
<dbReference type="CDD" id="cd00821">
    <property type="entry name" value="PH"/>
    <property type="match status" value="1"/>
</dbReference>
<name>A0ABR1FRM5_AURAN</name>
<dbReference type="Gene3D" id="2.30.29.30">
    <property type="entry name" value="Pleckstrin-homology domain (PH domain)/Phosphotyrosine-binding domain (PTB)"/>
    <property type="match status" value="1"/>
</dbReference>
<dbReference type="InterPro" id="IPR001849">
    <property type="entry name" value="PH_domain"/>
</dbReference>
<accession>A0ABR1FRM5</accession>
<keyword evidence="1" id="KW-0863">Zinc-finger</keyword>
<dbReference type="Proteomes" id="UP001363151">
    <property type="component" value="Unassembled WGS sequence"/>
</dbReference>
<dbReference type="SMART" id="SM00233">
    <property type="entry name" value="PH"/>
    <property type="match status" value="1"/>
</dbReference>
<feature type="domain" description="PH" evidence="3">
    <location>
        <begin position="6"/>
        <end position="117"/>
    </location>
</feature>
<evidence type="ECO:0000313" key="5">
    <source>
        <dbReference type="EMBL" id="KAK7236738.1"/>
    </source>
</evidence>
<evidence type="ECO:0008006" key="7">
    <source>
        <dbReference type="Google" id="ProtNLM"/>
    </source>
</evidence>
<dbReference type="Gene3D" id="3.30.40.10">
    <property type="entry name" value="Zinc/RING finger domain, C3HC4 (zinc finger)"/>
    <property type="match status" value="1"/>
</dbReference>
<dbReference type="Pfam" id="PF00169">
    <property type="entry name" value="PH"/>
    <property type="match status" value="1"/>
</dbReference>
<keyword evidence="1" id="KW-0479">Metal-binding</keyword>
<feature type="domain" description="RING-type" evidence="4">
    <location>
        <begin position="192"/>
        <end position="226"/>
    </location>
</feature>
<reference evidence="5 6" key="1">
    <citation type="submission" date="2024-03" db="EMBL/GenBank/DDBJ databases">
        <title>Aureococcus anophagefferens CCMP1851 and Kratosvirus quantuckense: Draft genome of a second virus-susceptible host strain in the model system.</title>
        <authorList>
            <person name="Chase E."/>
            <person name="Truchon A.R."/>
            <person name="Schepens W."/>
            <person name="Wilhelm S.W."/>
        </authorList>
    </citation>
    <scope>NUCLEOTIDE SEQUENCE [LARGE SCALE GENOMIC DNA]</scope>
    <source>
        <strain evidence="5 6">CCMP1851</strain>
    </source>
</reference>
<dbReference type="EMBL" id="JBBJCI010000259">
    <property type="protein sequence ID" value="KAK7236738.1"/>
    <property type="molecule type" value="Genomic_DNA"/>
</dbReference>
<evidence type="ECO:0000259" key="4">
    <source>
        <dbReference type="PROSITE" id="PS50089"/>
    </source>
</evidence>
<gene>
    <name evidence="5" type="ORF">SO694_0048602</name>
</gene>
<keyword evidence="6" id="KW-1185">Reference proteome</keyword>
<sequence length="238" mass="26339">MTAGPPTTLEGWLTKDKKSKGFGFGSSETRRWFKVKAITPDPGSKRSGGPAKMALCYYKSDRDREPRGWMFLRDITAIREAGPKCFVVEHPSRSYVLHAATTGEHADWVAGLKELVADAQGATKAKPAPAKAPPKKLEDPALYEYGSLYDDGRGEPPRDRYDDDHDRYRGDADARRRDDDRRRAAGDDAALCAICLDAPREVVFNCDHYVLCGACAATVAECPVCRAPITERRRVFAT</sequence>
<dbReference type="SUPFAM" id="SSF57850">
    <property type="entry name" value="RING/U-box"/>
    <property type="match status" value="1"/>
</dbReference>
<evidence type="ECO:0000256" key="1">
    <source>
        <dbReference type="PROSITE-ProRule" id="PRU00175"/>
    </source>
</evidence>
<dbReference type="PROSITE" id="PS50003">
    <property type="entry name" value="PH_DOMAIN"/>
    <property type="match status" value="1"/>
</dbReference>
<dbReference type="InterPro" id="IPR011993">
    <property type="entry name" value="PH-like_dom_sf"/>
</dbReference>
<dbReference type="PANTHER" id="PTHR14879">
    <property type="entry name" value="CASPASE REGULATOR, RING FINGER DOMAIN-CONTAINING"/>
    <property type="match status" value="1"/>
</dbReference>
<evidence type="ECO:0000313" key="6">
    <source>
        <dbReference type="Proteomes" id="UP001363151"/>
    </source>
</evidence>
<evidence type="ECO:0000256" key="2">
    <source>
        <dbReference type="SAM" id="MobiDB-lite"/>
    </source>
</evidence>